<feature type="compositionally biased region" description="Polar residues" evidence="1">
    <location>
        <begin position="82"/>
        <end position="144"/>
    </location>
</feature>
<sequence length="172" mass="19002">MLGSAITALLFVGFMVFGVYVTNVSDTNSPDIEASPIREGLMADLDSLVESGEDTTAPTENRTAPESFFNRLRRDQSEGAKPSNTFSGQQAPSKPSTVLQNTYSNNQADYINSSNNPPYQAQTQEQSKTQNQYLPTIPSITEPTQPAFEIPSWWDDFLNGEDDFSFPDDDDI</sequence>
<comment type="caution">
    <text evidence="2">The sequence shown here is derived from an EMBL/GenBank/DDBJ whole genome shotgun (WGS) entry which is preliminary data.</text>
</comment>
<evidence type="ECO:0000256" key="1">
    <source>
        <dbReference type="SAM" id="MobiDB-lite"/>
    </source>
</evidence>
<feature type="region of interest" description="Disordered" evidence="1">
    <location>
        <begin position="51"/>
        <end position="146"/>
    </location>
</feature>
<gene>
    <name evidence="2" type="ORF">COT89_01570</name>
</gene>
<name>A0A2H0VFZ5_9BACT</name>
<reference evidence="3" key="1">
    <citation type="submission" date="2017-09" db="EMBL/GenBank/DDBJ databases">
        <title>Depth-based differentiation of microbial function through sediment-hosted aquifers and enrichment of novel symbionts in the deep terrestrial subsurface.</title>
        <authorList>
            <person name="Probst A.J."/>
            <person name="Ladd B."/>
            <person name="Jarett J.K."/>
            <person name="Geller-Mcgrath D.E."/>
            <person name="Sieber C.M.K."/>
            <person name="Emerson J.B."/>
            <person name="Anantharaman K."/>
            <person name="Thomas B.C."/>
            <person name="Malmstrom R."/>
            <person name="Stieglmeier M."/>
            <person name="Klingl A."/>
            <person name="Woyke T."/>
            <person name="Ryan C.M."/>
            <person name="Banfield J.F."/>
        </authorList>
    </citation>
    <scope>NUCLEOTIDE SEQUENCE [LARGE SCALE GENOMIC DNA]</scope>
</reference>
<feature type="compositionally biased region" description="Polar residues" evidence="1">
    <location>
        <begin position="54"/>
        <end position="64"/>
    </location>
</feature>
<evidence type="ECO:0000313" key="2">
    <source>
        <dbReference type="EMBL" id="PIR98025.1"/>
    </source>
</evidence>
<organism evidence="2 3">
    <name type="scientific">Candidatus Colwellbacteria bacterium CG10_big_fil_rev_8_21_14_0_10_42_22</name>
    <dbReference type="NCBI Taxonomy" id="1974540"/>
    <lineage>
        <taxon>Bacteria</taxon>
        <taxon>Candidatus Colwelliibacteriota</taxon>
    </lineage>
</organism>
<proteinExistence type="predicted"/>
<protein>
    <submittedName>
        <fullName evidence="2">Uncharacterized protein</fullName>
    </submittedName>
</protein>
<dbReference type="EMBL" id="PFAH01000006">
    <property type="protein sequence ID" value="PIR98025.1"/>
    <property type="molecule type" value="Genomic_DNA"/>
</dbReference>
<evidence type="ECO:0000313" key="3">
    <source>
        <dbReference type="Proteomes" id="UP000231466"/>
    </source>
</evidence>
<accession>A0A2H0VFZ5</accession>
<dbReference type="Proteomes" id="UP000231466">
    <property type="component" value="Unassembled WGS sequence"/>
</dbReference>
<dbReference type="AlphaFoldDB" id="A0A2H0VFZ5"/>